<reference evidence="2 3" key="1">
    <citation type="journal article" date="2022" name="G3 (Bethesda)">
        <title>Whole-genome sequence and methylome profiling of the almond [Prunus dulcis (Mill.) D.A. Webb] cultivar 'Nonpareil'.</title>
        <authorList>
            <person name="D'Amico-Willman K.M."/>
            <person name="Ouma W.Z."/>
            <person name="Meulia T."/>
            <person name="Sideli G.M."/>
            <person name="Gradziel T.M."/>
            <person name="Fresnedo-Ramirez J."/>
        </authorList>
    </citation>
    <scope>NUCLEOTIDE SEQUENCE [LARGE SCALE GENOMIC DNA]</scope>
    <source>
        <strain evidence="2">Clone GOH B32 T37-40</strain>
    </source>
</reference>
<dbReference type="EMBL" id="JAJFAZ020000002">
    <property type="protein sequence ID" value="KAI5343059.1"/>
    <property type="molecule type" value="Genomic_DNA"/>
</dbReference>
<dbReference type="AlphaFoldDB" id="A0AAD4ZEN6"/>
<comment type="caution">
    <text evidence="2">The sequence shown here is derived from an EMBL/GenBank/DDBJ whole genome shotgun (WGS) entry which is preliminary data.</text>
</comment>
<evidence type="ECO:0000256" key="1">
    <source>
        <dbReference type="SAM" id="MobiDB-lite"/>
    </source>
</evidence>
<keyword evidence="3" id="KW-1185">Reference proteome</keyword>
<dbReference type="Proteomes" id="UP001054821">
    <property type="component" value="Chromosome 2"/>
</dbReference>
<organism evidence="2 3">
    <name type="scientific">Prunus dulcis</name>
    <name type="common">Almond</name>
    <name type="synonym">Amygdalus dulcis</name>
    <dbReference type="NCBI Taxonomy" id="3755"/>
    <lineage>
        <taxon>Eukaryota</taxon>
        <taxon>Viridiplantae</taxon>
        <taxon>Streptophyta</taxon>
        <taxon>Embryophyta</taxon>
        <taxon>Tracheophyta</taxon>
        <taxon>Spermatophyta</taxon>
        <taxon>Magnoliopsida</taxon>
        <taxon>eudicotyledons</taxon>
        <taxon>Gunneridae</taxon>
        <taxon>Pentapetalae</taxon>
        <taxon>rosids</taxon>
        <taxon>fabids</taxon>
        <taxon>Rosales</taxon>
        <taxon>Rosaceae</taxon>
        <taxon>Amygdaloideae</taxon>
        <taxon>Amygdaleae</taxon>
        <taxon>Prunus</taxon>
    </lineage>
</organism>
<proteinExistence type="predicted"/>
<gene>
    <name evidence="2" type="ORF">L3X38_010935</name>
</gene>
<evidence type="ECO:0000313" key="2">
    <source>
        <dbReference type="EMBL" id="KAI5343059.1"/>
    </source>
</evidence>
<protein>
    <submittedName>
        <fullName evidence="2">Uncharacterized protein</fullName>
    </submittedName>
</protein>
<feature type="region of interest" description="Disordered" evidence="1">
    <location>
        <begin position="1"/>
        <end position="22"/>
    </location>
</feature>
<name>A0AAD4ZEN6_PRUDU</name>
<sequence>MWLGTRMPKATQDVARQEGAEGDTKLACRKTMCLGTEGPKAKGLPKARGCRRQRGLPNAQACMSQGNVLRHGGA</sequence>
<accession>A0AAD4ZEN6</accession>
<evidence type="ECO:0000313" key="3">
    <source>
        <dbReference type="Proteomes" id="UP001054821"/>
    </source>
</evidence>